<keyword evidence="4 5" id="KW-0238">DNA-binding</keyword>
<keyword evidence="9" id="KW-1185">Reference proteome</keyword>
<accession>A0A6J1NPU4</accession>
<proteinExistence type="predicted"/>
<dbReference type="GO" id="GO:0003677">
    <property type="term" value="F:DNA binding"/>
    <property type="evidence" value="ECO:0007669"/>
    <property type="project" value="UniProtKB-UniRule"/>
</dbReference>
<name>A0A6J1NPU4_BICAN</name>
<dbReference type="AlphaFoldDB" id="A0A6J1NPU4"/>
<dbReference type="SUPFAM" id="SSF57716">
    <property type="entry name" value="Glucocorticoid receptor-like (DNA-binding domain)"/>
    <property type="match status" value="1"/>
</dbReference>
<feature type="coiled-coil region" evidence="6">
    <location>
        <begin position="203"/>
        <end position="230"/>
    </location>
</feature>
<keyword evidence="3" id="KW-0862">Zinc</keyword>
<evidence type="ECO:0000256" key="7">
    <source>
        <dbReference type="SAM" id="MobiDB-lite"/>
    </source>
</evidence>
<evidence type="ECO:0000256" key="1">
    <source>
        <dbReference type="ARBA" id="ARBA00022723"/>
    </source>
</evidence>
<sequence>MPRGCVFGCQSNTQDPIHTFPNPKRNAEIFRQWVELLVEPERSLPDAEIYRRKRVCNRHFVDKDHNRNHRLNALAVPSLYLPNNVNGAVKQTELDTHDNPSGEDPLGVNSSGGEESCEIPIKDSLGDNTSNEVHTDILQFAMQQIDLDVSTVSTSQILDSMGDNPLNDDPSEDFYLLVRADDTPNVPSSQHTSNTSNPIQKRLIESKKEIRRWKQKAHRLKKRCEYLKTRLKTVTRLSDSIALQRISRKVSPTAMLLINMQFRENAKKPNGHRFKSSEKIMALALYKRSPECYAMLSEYLTLPTERTLQKMLS</sequence>
<evidence type="ECO:0000256" key="4">
    <source>
        <dbReference type="ARBA" id="ARBA00023125"/>
    </source>
</evidence>
<evidence type="ECO:0000256" key="6">
    <source>
        <dbReference type="SAM" id="Coils"/>
    </source>
</evidence>
<dbReference type="RefSeq" id="XP_023945216.2">
    <property type="nucleotide sequence ID" value="XM_024089448.2"/>
</dbReference>
<dbReference type="GO" id="GO:0008270">
    <property type="term" value="F:zinc ion binding"/>
    <property type="evidence" value="ECO:0007669"/>
    <property type="project" value="UniProtKB-KW"/>
</dbReference>
<dbReference type="InterPro" id="IPR006612">
    <property type="entry name" value="THAP_Znf"/>
</dbReference>
<dbReference type="Proteomes" id="UP001652582">
    <property type="component" value="Chromosome 27"/>
</dbReference>
<organism evidence="9 10">
    <name type="scientific">Bicyclus anynana</name>
    <name type="common">Squinting bush brown butterfly</name>
    <dbReference type="NCBI Taxonomy" id="110368"/>
    <lineage>
        <taxon>Eukaryota</taxon>
        <taxon>Metazoa</taxon>
        <taxon>Ecdysozoa</taxon>
        <taxon>Arthropoda</taxon>
        <taxon>Hexapoda</taxon>
        <taxon>Insecta</taxon>
        <taxon>Pterygota</taxon>
        <taxon>Neoptera</taxon>
        <taxon>Endopterygota</taxon>
        <taxon>Lepidoptera</taxon>
        <taxon>Glossata</taxon>
        <taxon>Ditrysia</taxon>
        <taxon>Papilionoidea</taxon>
        <taxon>Nymphalidae</taxon>
        <taxon>Satyrinae</taxon>
        <taxon>Satyrini</taxon>
        <taxon>Mycalesina</taxon>
        <taxon>Bicyclus</taxon>
    </lineage>
</organism>
<evidence type="ECO:0000256" key="5">
    <source>
        <dbReference type="PROSITE-ProRule" id="PRU00309"/>
    </source>
</evidence>
<evidence type="ECO:0000313" key="10">
    <source>
        <dbReference type="RefSeq" id="XP_023945216.2"/>
    </source>
</evidence>
<dbReference type="GeneID" id="112051000"/>
<gene>
    <name evidence="10" type="primary">LOC112051000</name>
</gene>
<evidence type="ECO:0000259" key="8">
    <source>
        <dbReference type="PROSITE" id="PS50950"/>
    </source>
</evidence>
<protein>
    <submittedName>
        <fullName evidence="10">Uncharacterized protein LOC112051000 isoform X1</fullName>
    </submittedName>
</protein>
<dbReference type="KEGG" id="bany:112051000"/>
<dbReference type="PROSITE" id="PS50950">
    <property type="entry name" value="ZF_THAP"/>
    <property type="match status" value="1"/>
</dbReference>
<dbReference type="Pfam" id="PF05485">
    <property type="entry name" value="THAP"/>
    <property type="match status" value="1"/>
</dbReference>
<reference evidence="10" key="1">
    <citation type="submission" date="2025-08" db="UniProtKB">
        <authorList>
            <consortium name="RefSeq"/>
        </authorList>
    </citation>
    <scope>IDENTIFICATION</scope>
</reference>
<dbReference type="SMART" id="SM00980">
    <property type="entry name" value="THAP"/>
    <property type="match status" value="1"/>
</dbReference>
<evidence type="ECO:0000256" key="3">
    <source>
        <dbReference type="ARBA" id="ARBA00022833"/>
    </source>
</evidence>
<evidence type="ECO:0000256" key="2">
    <source>
        <dbReference type="ARBA" id="ARBA00022771"/>
    </source>
</evidence>
<keyword evidence="1" id="KW-0479">Metal-binding</keyword>
<feature type="domain" description="THAP-type" evidence="8">
    <location>
        <begin position="1"/>
        <end position="80"/>
    </location>
</feature>
<evidence type="ECO:0000313" key="9">
    <source>
        <dbReference type="Proteomes" id="UP001652582"/>
    </source>
</evidence>
<keyword evidence="6" id="KW-0175">Coiled coil</keyword>
<feature type="region of interest" description="Disordered" evidence="7">
    <location>
        <begin position="93"/>
        <end position="130"/>
    </location>
</feature>
<dbReference type="OrthoDB" id="2122982at2759"/>
<keyword evidence="2 5" id="KW-0863">Zinc-finger</keyword>
<dbReference type="SMART" id="SM00692">
    <property type="entry name" value="DM3"/>
    <property type="match status" value="1"/>
</dbReference>